<evidence type="ECO:0000313" key="2">
    <source>
        <dbReference type="EMBL" id="KAK6937925.1"/>
    </source>
</evidence>
<comment type="caution">
    <text evidence="2">The sequence shown here is derived from an EMBL/GenBank/DDBJ whole genome shotgun (WGS) entry which is preliminary data.</text>
</comment>
<dbReference type="PANTHER" id="PTHR37766">
    <property type="entry name" value="OS01G0897100 PROTEIN"/>
    <property type="match status" value="1"/>
</dbReference>
<dbReference type="EMBL" id="JBAMMX010000006">
    <property type="protein sequence ID" value="KAK6937925.1"/>
    <property type="molecule type" value="Genomic_DNA"/>
</dbReference>
<proteinExistence type="predicted"/>
<keyword evidence="3" id="KW-1185">Reference proteome</keyword>
<name>A0AAN8VPP5_9MAGN</name>
<dbReference type="PANTHER" id="PTHR37766:SF1">
    <property type="entry name" value="OS01G0897100 PROTEIN"/>
    <property type="match status" value="1"/>
</dbReference>
<feature type="compositionally biased region" description="Basic residues" evidence="1">
    <location>
        <begin position="429"/>
        <end position="443"/>
    </location>
</feature>
<organism evidence="2 3">
    <name type="scientific">Dillenia turbinata</name>
    <dbReference type="NCBI Taxonomy" id="194707"/>
    <lineage>
        <taxon>Eukaryota</taxon>
        <taxon>Viridiplantae</taxon>
        <taxon>Streptophyta</taxon>
        <taxon>Embryophyta</taxon>
        <taxon>Tracheophyta</taxon>
        <taxon>Spermatophyta</taxon>
        <taxon>Magnoliopsida</taxon>
        <taxon>eudicotyledons</taxon>
        <taxon>Gunneridae</taxon>
        <taxon>Pentapetalae</taxon>
        <taxon>Dilleniales</taxon>
        <taxon>Dilleniaceae</taxon>
        <taxon>Dillenia</taxon>
    </lineage>
</organism>
<evidence type="ECO:0000256" key="1">
    <source>
        <dbReference type="SAM" id="MobiDB-lite"/>
    </source>
</evidence>
<feature type="region of interest" description="Disordered" evidence="1">
    <location>
        <begin position="421"/>
        <end position="443"/>
    </location>
</feature>
<sequence>MVELFLSHSVLNDDGNDESAKLTLSLLNKLEQIIWSVMISGGRSEARLWLCNAISCVSSISPYQHRDLFVNFLRSKSHREGFATQLLQIFFDKRPQKAGHILAKKTVPEYSTYAGNPRRILKWFSNFSESENKKGAKALSQFAFVNRDICWEELEWKGKHGQSPAMVATKPHYFLDLDVQQTVENFLENVPEFWSSGEFARSLEDGEILFTDTRFFVELFMDLMYKEDSKEIWEAIDEFLMEESFSSLCHHLLIILEEQDLCAFLKLMSKFLNPRVESLDFGDPCLWLEIVLTKCKDWESIDNLLFLNAVVTQGRKLLRLVQDEELLDERENIKDIVFKISTSSSNARGFALIMKECFKTKSINVMKPLGLWSWVLHYRLYEECRTPESWESLFTWNGISFKASNAYELLHDNGSSGDCNFDGSSKTDRLKRKGRSSKKRRRNFDHDDDLNDELLDFNLTNISSSMAKAGSWLLSTDGYAMSWSILYSGQSSSPESSVHAMENVLTSDILDLWLLSQPTSWGQDPPRSKWIQLTRLKCEVGQL</sequence>
<reference evidence="2 3" key="1">
    <citation type="submission" date="2023-12" db="EMBL/GenBank/DDBJ databases">
        <title>A high-quality genome assembly for Dillenia turbinata (Dilleniales).</title>
        <authorList>
            <person name="Chanderbali A."/>
        </authorList>
    </citation>
    <scope>NUCLEOTIDE SEQUENCE [LARGE SCALE GENOMIC DNA]</scope>
    <source>
        <strain evidence="2">LSX21</strain>
        <tissue evidence="2">Leaf</tissue>
    </source>
</reference>
<gene>
    <name evidence="2" type="ORF">RJ641_031433</name>
</gene>
<dbReference type="Proteomes" id="UP001370490">
    <property type="component" value="Unassembled WGS sequence"/>
</dbReference>
<evidence type="ECO:0000313" key="3">
    <source>
        <dbReference type="Proteomes" id="UP001370490"/>
    </source>
</evidence>
<accession>A0AAN8VPP5</accession>
<dbReference type="AlphaFoldDB" id="A0AAN8VPP5"/>
<protein>
    <submittedName>
        <fullName evidence="2">Uncharacterized protein</fullName>
    </submittedName>
</protein>